<protein>
    <submittedName>
        <fullName evidence="2">Uncharacterized protein</fullName>
    </submittedName>
</protein>
<name>G0W9W2_NAUDC</name>
<dbReference type="EMBL" id="HE580270">
    <property type="protein sequence ID" value="CCD24573.1"/>
    <property type="molecule type" value="Genomic_DNA"/>
</dbReference>
<proteinExistence type="predicted"/>
<evidence type="ECO:0000313" key="3">
    <source>
        <dbReference type="Proteomes" id="UP000000689"/>
    </source>
</evidence>
<feature type="compositionally biased region" description="Basic and acidic residues" evidence="1">
    <location>
        <begin position="64"/>
        <end position="80"/>
    </location>
</feature>
<dbReference type="eggNOG" id="ENOG502QSA6">
    <property type="taxonomic scope" value="Eukaryota"/>
</dbReference>
<feature type="region of interest" description="Disordered" evidence="1">
    <location>
        <begin position="104"/>
        <end position="142"/>
    </location>
</feature>
<dbReference type="RefSeq" id="XP_003669816.1">
    <property type="nucleotide sequence ID" value="XM_003669768.1"/>
</dbReference>
<dbReference type="HOGENOM" id="CLU_014122_0_0_1"/>
<reference evidence="2 3" key="1">
    <citation type="journal article" date="2011" name="Proc. Natl. Acad. Sci. U.S.A.">
        <title>Evolutionary erosion of yeast sex chromosomes by mating-type switching accidents.</title>
        <authorList>
            <person name="Gordon J.L."/>
            <person name="Armisen D."/>
            <person name="Proux-Wera E."/>
            <person name="Oheigeartaigh S.S."/>
            <person name="Byrne K.P."/>
            <person name="Wolfe K.H."/>
        </authorList>
    </citation>
    <scope>NUCLEOTIDE SEQUENCE [LARGE SCALE GENOMIC DNA]</scope>
    <source>
        <strain evidence="3">ATCC 10597 / BCRC 20456 / CBS 421 / NBRC 0211 / NRRL Y-12639</strain>
    </source>
</reference>
<feature type="region of interest" description="Disordered" evidence="1">
    <location>
        <begin position="666"/>
        <end position="781"/>
    </location>
</feature>
<dbReference type="AlphaFoldDB" id="G0W9W2"/>
<dbReference type="KEGG" id="ndi:NDAI_0D02590"/>
<dbReference type="GO" id="GO:0032126">
    <property type="term" value="C:eisosome"/>
    <property type="evidence" value="ECO:0007669"/>
    <property type="project" value="EnsemblFungi"/>
</dbReference>
<feature type="region of interest" description="Disordered" evidence="1">
    <location>
        <begin position="55"/>
        <end position="86"/>
    </location>
</feature>
<feature type="compositionally biased region" description="Polar residues" evidence="1">
    <location>
        <begin position="104"/>
        <end position="115"/>
    </location>
</feature>
<feature type="compositionally biased region" description="Low complexity" evidence="1">
    <location>
        <begin position="744"/>
        <end position="759"/>
    </location>
</feature>
<sequence>MATPKFIKHISFDDLSPSLVDSQATELKKGNYHIGLNNHFIHIPPQYNPLYKTRSTLEDQSSDSEQRETRPIITDVEHQTYKPKSQMQVPTMYSHLFNDKVDMSTSLTRSRSESPMQARRRQRAEMYGAKLPPPPSKPVLRKDSTIHFSGDVDDPSRIEDIDIADLDAETEMKMTKITQDNTAKNSGSKHGYTQELFSNLNEVEDRIENRSRRASVDDPDKKRTKSFAGMSDEELAQLENFYISKGRSNKSNLTDYDFGEQASSAHWVGDKGSSNGNIPVLSKTMYDSLTLTYPSRPSVNYRAISMTSQHSDFESYLTRVKEELASKEKESLTALRTVCCYISGRRFTWSTLDWFVENMAKDGDHLVIMTVVPEFEELVEKSLHSIYKERINSTGSSPSLTRSGASSFKESKNESKVSTGLYIEAIYEEARKKCREILDYYVKRLVNKNKIMRVTIEMVKNNSSKKAVSAIEGLYKPSFQLFSTVSTNIQIKFRNGYVKFPFFIMKHFFIPVFIIPFEFIDPHLLMERDEENQNTTKTSDNYQLKRKDRLKWLDNLIAKTLKNPFSTAAVDSKPVASDDEELSDNSVTGYFPVSKEQKYKIDLFERMGYVRPVSSRALLLQNNDIVFDKDGKKITQTSSRTSRRSSRIQFNDGGIYKVKSLIDGADMTHDSGKNYDNINRSSKSNEIRKTKSSASGTLHHHDHLLPTVSPSYGKLPRVQNGHMHLAKVKSSESQKTKHKNVRGTSTSKTSTSKTPTTSKPSEKKKSKKSFGSMFKKVFSSK</sequence>
<keyword evidence="3" id="KW-1185">Reference proteome</keyword>
<dbReference type="OMA" id="WSSVDWY"/>
<dbReference type="GeneID" id="11495078"/>
<evidence type="ECO:0000313" key="2">
    <source>
        <dbReference type="EMBL" id="CCD24573.1"/>
    </source>
</evidence>
<dbReference type="OrthoDB" id="4068467at2759"/>
<gene>
    <name evidence="2" type="primary">NDAI0D02590</name>
    <name evidence="2" type="ordered locus">NDAI_0D02590</name>
</gene>
<organism evidence="2 3">
    <name type="scientific">Naumovozyma dairenensis (strain ATCC 10597 / BCRC 20456 / CBS 421 / NBRC 0211 / NRRL Y-12639)</name>
    <name type="common">Saccharomyces dairenensis</name>
    <dbReference type="NCBI Taxonomy" id="1071378"/>
    <lineage>
        <taxon>Eukaryota</taxon>
        <taxon>Fungi</taxon>
        <taxon>Dikarya</taxon>
        <taxon>Ascomycota</taxon>
        <taxon>Saccharomycotina</taxon>
        <taxon>Saccharomycetes</taxon>
        <taxon>Saccharomycetales</taxon>
        <taxon>Saccharomycetaceae</taxon>
        <taxon>Naumovozyma</taxon>
    </lineage>
</organism>
<feature type="compositionally biased region" description="Low complexity" evidence="1">
    <location>
        <begin position="769"/>
        <end position="781"/>
    </location>
</feature>
<dbReference type="Proteomes" id="UP000000689">
    <property type="component" value="Chromosome 4"/>
</dbReference>
<evidence type="ECO:0000256" key="1">
    <source>
        <dbReference type="SAM" id="MobiDB-lite"/>
    </source>
</evidence>
<accession>G0W9W2</accession>